<dbReference type="AlphaFoldDB" id="U5EA34"/>
<proteinExistence type="predicted"/>
<accession>U5EA34</accession>
<dbReference type="EMBL" id="BAFO02000021">
    <property type="protein sequence ID" value="GAD84205.1"/>
    <property type="molecule type" value="Genomic_DNA"/>
</dbReference>
<evidence type="ECO:0000313" key="3">
    <source>
        <dbReference type="Proteomes" id="UP000017048"/>
    </source>
</evidence>
<name>U5EA34_NOCAS</name>
<protein>
    <submittedName>
        <fullName evidence="2">Uncharacterized protein</fullName>
    </submittedName>
</protein>
<evidence type="ECO:0000256" key="1">
    <source>
        <dbReference type="SAM" id="MobiDB-lite"/>
    </source>
</evidence>
<feature type="region of interest" description="Disordered" evidence="1">
    <location>
        <begin position="75"/>
        <end position="156"/>
    </location>
</feature>
<feature type="compositionally biased region" description="Gly residues" evidence="1">
    <location>
        <begin position="42"/>
        <end position="54"/>
    </location>
</feature>
<dbReference type="Proteomes" id="UP000017048">
    <property type="component" value="Unassembled WGS sequence"/>
</dbReference>
<keyword evidence="3" id="KW-1185">Reference proteome</keyword>
<organism evidence="2 3">
    <name type="scientific">Nocardia asteroides NBRC 15531</name>
    <dbReference type="NCBI Taxonomy" id="1110697"/>
    <lineage>
        <taxon>Bacteria</taxon>
        <taxon>Bacillati</taxon>
        <taxon>Actinomycetota</taxon>
        <taxon>Actinomycetes</taxon>
        <taxon>Mycobacteriales</taxon>
        <taxon>Nocardiaceae</taxon>
        <taxon>Nocardia</taxon>
    </lineage>
</organism>
<feature type="region of interest" description="Disordered" evidence="1">
    <location>
        <begin position="1"/>
        <end position="55"/>
    </location>
</feature>
<gene>
    <name evidence="2" type="ORF">NCAST_21_01560</name>
</gene>
<evidence type="ECO:0000313" key="2">
    <source>
        <dbReference type="EMBL" id="GAD84205.1"/>
    </source>
</evidence>
<sequence>MDRLGGKARASTAPVRMKKGPDLTAGPVTRGEGAANCPRSGRGTGYGAGKGSSGKGTPLCRNHFEHATARCSQHDAVAGVRQQQRRIPSNPLAERARAGKVWRRADTGTVRRKRFTPPWRRTRPPRRASPRTGYAEPIRDDPQFPGDAPARPGRHR</sequence>
<reference evidence="2 3" key="1">
    <citation type="journal article" date="2014" name="BMC Genomics">
        <title>Genome based analysis of type-I polyketide synthase and nonribosomal peptide synthetase gene clusters in seven strains of five representative Nocardia species.</title>
        <authorList>
            <person name="Komaki H."/>
            <person name="Ichikawa N."/>
            <person name="Hosoyama A."/>
            <person name="Takahashi-Nakaguchi A."/>
            <person name="Matsuzawa T."/>
            <person name="Suzuki K."/>
            <person name="Fujita N."/>
            <person name="Gonoi T."/>
        </authorList>
    </citation>
    <scope>NUCLEOTIDE SEQUENCE [LARGE SCALE GENOMIC DNA]</scope>
    <source>
        <strain evidence="2 3">NBRC 15531</strain>
    </source>
</reference>
<feature type="compositionally biased region" description="Basic residues" evidence="1">
    <location>
        <begin position="110"/>
        <end position="129"/>
    </location>
</feature>
<comment type="caution">
    <text evidence="2">The sequence shown here is derived from an EMBL/GenBank/DDBJ whole genome shotgun (WGS) entry which is preliminary data.</text>
</comment>